<dbReference type="EMBL" id="JAEUGD010000043">
    <property type="protein sequence ID" value="MBL6447537.1"/>
    <property type="molecule type" value="Genomic_DNA"/>
</dbReference>
<gene>
    <name evidence="2" type="ORF">JMN32_14560</name>
</gene>
<proteinExistence type="predicted"/>
<organism evidence="2 3">
    <name type="scientific">Fulvivirga marina</name>
    <dbReference type="NCBI Taxonomy" id="2494733"/>
    <lineage>
        <taxon>Bacteria</taxon>
        <taxon>Pseudomonadati</taxon>
        <taxon>Bacteroidota</taxon>
        <taxon>Cytophagia</taxon>
        <taxon>Cytophagales</taxon>
        <taxon>Fulvivirgaceae</taxon>
        <taxon>Fulvivirga</taxon>
    </lineage>
</organism>
<name>A0A937FZ64_9BACT</name>
<keyword evidence="1" id="KW-0732">Signal</keyword>
<evidence type="ECO:0000313" key="2">
    <source>
        <dbReference type="EMBL" id="MBL6447537.1"/>
    </source>
</evidence>
<dbReference type="Proteomes" id="UP000614216">
    <property type="component" value="Unassembled WGS sequence"/>
</dbReference>
<feature type="chain" id="PRO_5036960652" evidence="1">
    <location>
        <begin position="20"/>
        <end position="292"/>
    </location>
</feature>
<accession>A0A937FZ64</accession>
<dbReference type="Pfam" id="PF16138">
    <property type="entry name" value="DUF4846"/>
    <property type="match status" value="1"/>
</dbReference>
<feature type="signal peptide" evidence="1">
    <location>
        <begin position="1"/>
        <end position="19"/>
    </location>
</feature>
<comment type="caution">
    <text evidence="2">The sequence shown here is derived from an EMBL/GenBank/DDBJ whole genome shotgun (WGS) entry which is preliminary data.</text>
</comment>
<keyword evidence="3" id="KW-1185">Reference proteome</keyword>
<reference evidence="2" key="1">
    <citation type="submission" date="2021-01" db="EMBL/GenBank/DDBJ databases">
        <title>Fulvivirga kasyanovii gen. nov., sp nov., a novel member of the phylum Bacteroidetes isolated from seawater in a mussel farm.</title>
        <authorList>
            <person name="Zhao L.-H."/>
            <person name="Wang Z.-J."/>
        </authorList>
    </citation>
    <scope>NUCLEOTIDE SEQUENCE</scope>
    <source>
        <strain evidence="2">29W222</strain>
    </source>
</reference>
<sequence>MHMKACSTLLIIFSFMFQACGQTSNESPSKGEFSTSPKKVKPIINIKGNTIETRINTPPGFERTSAETHSFGEYLRQLPLKPDGTMVRYYNGIPKPNFNIYTAVVDLKIGERDLHQCADAVMRLRAEHLWSQKEFEKIHFNFTNGFRVDYSEWIKGKRIAVKGNDVSWYQAGSPSNTYKDFWKYMEIIFSYAGTLSLAKELTPIKTDQLQVGDVFIQGGSPGHAVIVVDVATKPETREKIFLLAQSYMPAQEIQILKNRNDKGISPWYSSGFGEVLETPEWTFTNMDLKRFE</sequence>
<evidence type="ECO:0000313" key="3">
    <source>
        <dbReference type="Proteomes" id="UP000614216"/>
    </source>
</evidence>
<protein>
    <submittedName>
        <fullName evidence="2">DUF4846 domain-containing protein</fullName>
    </submittedName>
</protein>
<dbReference type="AlphaFoldDB" id="A0A937FZ64"/>
<dbReference type="PROSITE" id="PS51257">
    <property type="entry name" value="PROKAR_LIPOPROTEIN"/>
    <property type="match status" value="1"/>
</dbReference>
<dbReference type="InterPro" id="IPR032315">
    <property type="entry name" value="DUF4846"/>
</dbReference>
<evidence type="ECO:0000256" key="1">
    <source>
        <dbReference type="SAM" id="SignalP"/>
    </source>
</evidence>